<keyword evidence="7 9" id="KW-0472">Membrane</keyword>
<feature type="transmembrane region" description="Helical" evidence="9">
    <location>
        <begin position="70"/>
        <end position="90"/>
    </location>
</feature>
<reference evidence="10 11" key="1">
    <citation type="submission" date="2014-04" db="EMBL/GenBank/DDBJ databases">
        <authorList>
            <consortium name="DOE Joint Genome Institute"/>
            <person name="Kuo A."/>
            <person name="Girlanda M."/>
            <person name="Perotto S."/>
            <person name="Kohler A."/>
            <person name="Nagy L.G."/>
            <person name="Floudas D."/>
            <person name="Copeland A."/>
            <person name="Barry K.W."/>
            <person name="Cichocki N."/>
            <person name="Veneault-Fourrey C."/>
            <person name="LaButti K."/>
            <person name="Lindquist E.A."/>
            <person name="Lipzen A."/>
            <person name="Lundell T."/>
            <person name="Morin E."/>
            <person name="Murat C."/>
            <person name="Sun H."/>
            <person name="Tunlid A."/>
            <person name="Henrissat B."/>
            <person name="Grigoriev I.V."/>
            <person name="Hibbett D.S."/>
            <person name="Martin F."/>
            <person name="Nordberg H.P."/>
            <person name="Cantor M.N."/>
            <person name="Hua S.X."/>
        </authorList>
    </citation>
    <scope>NUCLEOTIDE SEQUENCE [LARGE SCALE GENOMIC DNA]</scope>
    <source>
        <strain evidence="10 11">MUT 4182</strain>
    </source>
</reference>
<dbReference type="GO" id="GO:0098553">
    <property type="term" value="C:lumenal side of endoplasmic reticulum membrane"/>
    <property type="evidence" value="ECO:0007669"/>
    <property type="project" value="TreeGrafter"/>
</dbReference>
<proteinExistence type="inferred from homology"/>
<dbReference type="OrthoDB" id="29661at2759"/>
<dbReference type="STRING" id="1051891.A0A0C3L6U6"/>
<feature type="compositionally biased region" description="Basic residues" evidence="8">
    <location>
        <begin position="416"/>
        <end position="425"/>
    </location>
</feature>
<feature type="transmembrane region" description="Helical" evidence="9">
    <location>
        <begin position="152"/>
        <end position="172"/>
    </location>
</feature>
<dbReference type="PANTHER" id="PTHR12174:SF23">
    <property type="entry name" value="MINOR HISTOCOMPATIBILITY ANTIGEN H13"/>
    <property type="match status" value="1"/>
</dbReference>
<accession>A0A0C3L6U6</accession>
<organism evidence="10 11">
    <name type="scientific">Tulasnella calospora MUT 4182</name>
    <dbReference type="NCBI Taxonomy" id="1051891"/>
    <lineage>
        <taxon>Eukaryota</taxon>
        <taxon>Fungi</taxon>
        <taxon>Dikarya</taxon>
        <taxon>Basidiomycota</taxon>
        <taxon>Agaricomycotina</taxon>
        <taxon>Agaricomycetes</taxon>
        <taxon>Cantharellales</taxon>
        <taxon>Tulasnellaceae</taxon>
        <taxon>Tulasnella</taxon>
    </lineage>
</organism>
<dbReference type="Proteomes" id="UP000054248">
    <property type="component" value="Unassembled WGS sequence"/>
</dbReference>
<evidence type="ECO:0000256" key="7">
    <source>
        <dbReference type="ARBA" id="ARBA00023136"/>
    </source>
</evidence>
<evidence type="ECO:0000256" key="2">
    <source>
        <dbReference type="ARBA" id="ARBA00006859"/>
    </source>
</evidence>
<evidence type="ECO:0008006" key="12">
    <source>
        <dbReference type="Google" id="ProtNLM"/>
    </source>
</evidence>
<evidence type="ECO:0000256" key="4">
    <source>
        <dbReference type="ARBA" id="ARBA00022801"/>
    </source>
</evidence>
<evidence type="ECO:0000256" key="3">
    <source>
        <dbReference type="ARBA" id="ARBA00022692"/>
    </source>
</evidence>
<keyword evidence="6 9" id="KW-1133">Transmembrane helix</keyword>
<comment type="similarity">
    <text evidence="2">Belongs to the peptidase A22B family.</text>
</comment>
<keyword evidence="3 9" id="KW-0812">Transmembrane</keyword>
<feature type="transmembrane region" description="Helical" evidence="9">
    <location>
        <begin position="209"/>
        <end position="236"/>
    </location>
</feature>
<evidence type="ECO:0000256" key="9">
    <source>
        <dbReference type="SAM" id="Phobius"/>
    </source>
</evidence>
<feature type="transmembrane region" description="Helical" evidence="9">
    <location>
        <begin position="12"/>
        <end position="31"/>
    </location>
</feature>
<dbReference type="InterPro" id="IPR007369">
    <property type="entry name" value="Peptidase_A22B_SPP"/>
</dbReference>
<feature type="transmembrane region" description="Helical" evidence="9">
    <location>
        <begin position="298"/>
        <end position="321"/>
    </location>
</feature>
<evidence type="ECO:0000256" key="6">
    <source>
        <dbReference type="ARBA" id="ARBA00022989"/>
    </source>
</evidence>
<comment type="subcellular location">
    <subcellularLocation>
        <location evidence="1">Endoplasmic reticulum membrane</location>
        <topology evidence="1">Multi-pass membrane protein</topology>
    </subcellularLocation>
</comment>
<dbReference type="EMBL" id="KN822981">
    <property type="protein sequence ID" value="KIO29583.1"/>
    <property type="molecule type" value="Genomic_DNA"/>
</dbReference>
<dbReference type="PANTHER" id="PTHR12174">
    <property type="entry name" value="SIGNAL PEPTIDE PEPTIDASE"/>
    <property type="match status" value="1"/>
</dbReference>
<feature type="region of interest" description="Disordered" evidence="8">
    <location>
        <begin position="380"/>
        <end position="425"/>
    </location>
</feature>
<dbReference type="Pfam" id="PF04258">
    <property type="entry name" value="Peptidase_A22B"/>
    <property type="match status" value="1"/>
</dbReference>
<dbReference type="GO" id="GO:0042500">
    <property type="term" value="F:aspartic endopeptidase activity, intramembrane cleaving"/>
    <property type="evidence" value="ECO:0007669"/>
    <property type="project" value="InterPro"/>
</dbReference>
<feature type="region of interest" description="Disordered" evidence="8">
    <location>
        <begin position="32"/>
        <end position="57"/>
    </location>
</feature>
<feature type="transmembrane region" description="Helical" evidence="9">
    <location>
        <begin position="96"/>
        <end position="120"/>
    </location>
</feature>
<keyword evidence="4" id="KW-0378">Hydrolase</keyword>
<dbReference type="AlphaFoldDB" id="A0A0C3L6U6"/>
<feature type="transmembrane region" description="Helical" evidence="9">
    <location>
        <begin position="327"/>
        <end position="345"/>
    </location>
</feature>
<reference evidence="11" key="2">
    <citation type="submission" date="2015-01" db="EMBL/GenBank/DDBJ databases">
        <title>Evolutionary Origins and Diversification of the Mycorrhizal Mutualists.</title>
        <authorList>
            <consortium name="DOE Joint Genome Institute"/>
            <consortium name="Mycorrhizal Genomics Consortium"/>
            <person name="Kohler A."/>
            <person name="Kuo A."/>
            <person name="Nagy L.G."/>
            <person name="Floudas D."/>
            <person name="Copeland A."/>
            <person name="Barry K.W."/>
            <person name="Cichocki N."/>
            <person name="Veneault-Fourrey C."/>
            <person name="LaButti K."/>
            <person name="Lindquist E.A."/>
            <person name="Lipzen A."/>
            <person name="Lundell T."/>
            <person name="Morin E."/>
            <person name="Murat C."/>
            <person name="Riley R."/>
            <person name="Ohm R."/>
            <person name="Sun H."/>
            <person name="Tunlid A."/>
            <person name="Henrissat B."/>
            <person name="Grigoriev I.V."/>
            <person name="Hibbett D.S."/>
            <person name="Martin F."/>
        </authorList>
    </citation>
    <scope>NUCLEOTIDE SEQUENCE [LARGE SCALE GENOMIC DNA]</scope>
    <source>
        <strain evidence="11">MUT 4182</strain>
    </source>
</reference>
<dbReference type="SMART" id="SM00730">
    <property type="entry name" value="PSN"/>
    <property type="match status" value="1"/>
</dbReference>
<feature type="transmembrane region" description="Helical" evidence="9">
    <location>
        <begin position="256"/>
        <end position="277"/>
    </location>
</feature>
<evidence type="ECO:0000313" key="11">
    <source>
        <dbReference type="Proteomes" id="UP000054248"/>
    </source>
</evidence>
<evidence type="ECO:0000256" key="8">
    <source>
        <dbReference type="SAM" id="MobiDB-lite"/>
    </source>
</evidence>
<evidence type="ECO:0000256" key="5">
    <source>
        <dbReference type="ARBA" id="ARBA00022824"/>
    </source>
</evidence>
<gene>
    <name evidence="10" type="ORF">M407DRAFT_21319</name>
</gene>
<name>A0A0C3L6U6_9AGAM</name>
<dbReference type="GO" id="GO:0033619">
    <property type="term" value="P:membrane protein proteolysis"/>
    <property type="evidence" value="ECO:0007669"/>
    <property type="project" value="TreeGrafter"/>
</dbReference>
<sequence length="425" mass="46374">MSPITQELATAYGGLTALATAIIYAGSFASLKRPPKDKASQPNKLIPSDEDEESDDEDELEEYIDSETALWYPVLASVVLLGLWAVIKWLDDPELINLIGSVMFGLTGIGAVYSTANAFVRWALGPTLINKVFPKYNLTLTQGVREVFEWKFHTVSAIIIPSSVLPSILFVLNRPFEFKRFAINGGILAISFGFNALKLVKLESVRTGVYLLVGLFFYDIWWVFGTSVMVDVATTLNLPIKLLWPKNARMTLPGDFVLLGLGDVVVPGFFIAQALRFDQARFLASAPVSRARMPFPKPYFTATLLSYPVALLGTMGIMHYTNHPQPALLYLSPACLLSFFLVAAVRGEVKEAWDWVAERKEAIDPDKLPEAQPIVADGVHAGHAPDTLVPPIDNAAAASGTEDEGTASGVAQKTRTGGKKRRGGQ</sequence>
<evidence type="ECO:0000256" key="1">
    <source>
        <dbReference type="ARBA" id="ARBA00004477"/>
    </source>
</evidence>
<evidence type="ECO:0000313" key="10">
    <source>
        <dbReference type="EMBL" id="KIO29583.1"/>
    </source>
</evidence>
<protein>
    <recommendedName>
        <fullName evidence="12">Peptidase A22B, signal peptide peptidase</fullName>
    </recommendedName>
</protein>
<dbReference type="GO" id="GO:0006465">
    <property type="term" value="P:signal peptide processing"/>
    <property type="evidence" value="ECO:0007669"/>
    <property type="project" value="TreeGrafter"/>
</dbReference>
<keyword evidence="11" id="KW-1185">Reference proteome</keyword>
<dbReference type="InterPro" id="IPR006639">
    <property type="entry name" value="Preselin/SPP"/>
</dbReference>
<dbReference type="HOGENOM" id="CLU_023799_0_1_1"/>
<keyword evidence="5" id="KW-0256">Endoplasmic reticulum</keyword>
<dbReference type="GO" id="GO:0098554">
    <property type="term" value="C:cytoplasmic side of endoplasmic reticulum membrane"/>
    <property type="evidence" value="ECO:0007669"/>
    <property type="project" value="TreeGrafter"/>
</dbReference>
<feature type="compositionally biased region" description="Acidic residues" evidence="8">
    <location>
        <begin position="48"/>
        <end position="57"/>
    </location>
</feature>